<feature type="domain" description="4Fe-4S Mo/W bis-MGD-type" evidence="12">
    <location>
        <begin position="238"/>
        <end position="294"/>
    </location>
</feature>
<dbReference type="KEGG" id="halc:EY643_08150"/>
<dbReference type="SMART" id="SM00929">
    <property type="entry name" value="NADH-G_4Fe-4S_3"/>
    <property type="match status" value="1"/>
</dbReference>
<dbReference type="GO" id="GO:0022904">
    <property type="term" value="P:respiratory electron transport chain"/>
    <property type="evidence" value="ECO:0007669"/>
    <property type="project" value="TreeGrafter"/>
</dbReference>
<dbReference type="SUPFAM" id="SSF54292">
    <property type="entry name" value="2Fe-2S ferredoxin-like"/>
    <property type="match status" value="1"/>
</dbReference>
<dbReference type="Pfam" id="PF01568">
    <property type="entry name" value="Molydop_binding"/>
    <property type="match status" value="1"/>
</dbReference>
<dbReference type="EMBL" id="CP036422">
    <property type="protein sequence ID" value="QFU75623.1"/>
    <property type="molecule type" value="Genomic_DNA"/>
</dbReference>
<dbReference type="Proteomes" id="UP000326287">
    <property type="component" value="Chromosome"/>
</dbReference>
<evidence type="ECO:0000259" key="13">
    <source>
        <dbReference type="PROSITE" id="PS51839"/>
    </source>
</evidence>
<dbReference type="InterPro" id="IPR001041">
    <property type="entry name" value="2Fe-2S_ferredoxin-type"/>
</dbReference>
<feature type="domain" description="4Fe-4S ferredoxin-type" evidence="11">
    <location>
        <begin position="202"/>
        <end position="231"/>
    </location>
</feature>
<dbReference type="CDD" id="cd00508">
    <property type="entry name" value="MopB_CT_Fdh-Nap-like"/>
    <property type="match status" value="1"/>
</dbReference>
<comment type="similarity">
    <text evidence="1">Belongs to the complex I 75 kDa subunit family.</text>
</comment>
<comment type="similarity">
    <text evidence="2">In the C-terminal section; belongs to the prokaryotic molybdopterin-containing oxidoreductase family.</text>
</comment>
<dbReference type="Gene3D" id="2.40.40.20">
    <property type="match status" value="1"/>
</dbReference>
<dbReference type="SMART" id="SM00926">
    <property type="entry name" value="Molybdop_Fe4S4"/>
    <property type="match status" value="1"/>
</dbReference>
<dbReference type="FunFam" id="3.30.70.20:FF:000035">
    <property type="entry name" value="Iron hydrogenase 1"/>
    <property type="match status" value="1"/>
</dbReference>
<dbReference type="SUPFAM" id="SSF54862">
    <property type="entry name" value="4Fe-4S ferredoxins"/>
    <property type="match status" value="1"/>
</dbReference>
<dbReference type="PROSITE" id="PS51839">
    <property type="entry name" value="4FE4S_HC3"/>
    <property type="match status" value="1"/>
</dbReference>
<dbReference type="InterPro" id="IPR006478">
    <property type="entry name" value="Formate_DH_asu"/>
</dbReference>
<evidence type="ECO:0000256" key="1">
    <source>
        <dbReference type="ARBA" id="ARBA00005404"/>
    </source>
</evidence>
<dbReference type="GO" id="GO:0003954">
    <property type="term" value="F:NADH dehydrogenase activity"/>
    <property type="evidence" value="ECO:0007669"/>
    <property type="project" value="TreeGrafter"/>
</dbReference>
<evidence type="ECO:0000256" key="4">
    <source>
        <dbReference type="ARBA" id="ARBA00022714"/>
    </source>
</evidence>
<feature type="domain" description="2Fe-2S ferredoxin-type" evidence="10">
    <location>
        <begin position="20"/>
        <end position="98"/>
    </location>
</feature>
<reference evidence="14 15" key="1">
    <citation type="submission" date="2019-02" db="EMBL/GenBank/DDBJ databases">
        <authorList>
            <person name="Li S.-H."/>
        </authorList>
    </citation>
    <scope>NUCLEOTIDE SEQUENCE [LARGE SCALE GENOMIC DNA]</scope>
    <source>
        <strain evidence="14 15">IMCC14385</strain>
    </source>
</reference>
<dbReference type="OrthoDB" id="9816402at2"/>
<keyword evidence="6" id="KW-0677">Repeat</keyword>
<evidence type="ECO:0000256" key="6">
    <source>
        <dbReference type="ARBA" id="ARBA00022737"/>
    </source>
</evidence>
<dbReference type="GO" id="GO:0015942">
    <property type="term" value="P:formate metabolic process"/>
    <property type="evidence" value="ECO:0007669"/>
    <property type="project" value="InterPro"/>
</dbReference>
<dbReference type="GO" id="GO:0016020">
    <property type="term" value="C:membrane"/>
    <property type="evidence" value="ECO:0007669"/>
    <property type="project" value="TreeGrafter"/>
</dbReference>
<evidence type="ECO:0000256" key="9">
    <source>
        <dbReference type="ARBA" id="ARBA00023014"/>
    </source>
</evidence>
<keyword evidence="8" id="KW-0408">Iron</keyword>
<dbReference type="FunFam" id="3.10.20.740:FF:000005">
    <property type="entry name" value="NADH:ubiquinone oxidoreductase subunit"/>
    <property type="match status" value="1"/>
</dbReference>
<dbReference type="InterPro" id="IPR006963">
    <property type="entry name" value="Mopterin_OxRdtase_4Fe-4S_dom"/>
</dbReference>
<dbReference type="PROSITE" id="PS51669">
    <property type="entry name" value="4FE4S_MOW_BIS_MGD"/>
    <property type="match status" value="1"/>
</dbReference>
<proteinExistence type="inferred from homology"/>
<keyword evidence="9" id="KW-0411">Iron-sulfur</keyword>
<dbReference type="NCBIfam" id="TIGR01591">
    <property type="entry name" value="Fdh-alpha"/>
    <property type="match status" value="1"/>
</dbReference>
<dbReference type="AlphaFoldDB" id="A0A5P9NIH1"/>
<dbReference type="Pfam" id="PF04879">
    <property type="entry name" value="Molybdop_Fe4S4"/>
    <property type="match status" value="1"/>
</dbReference>
<accession>A0A5P9NIH1</accession>
<evidence type="ECO:0000259" key="12">
    <source>
        <dbReference type="PROSITE" id="PS51669"/>
    </source>
</evidence>
<organism evidence="14 15">
    <name type="scientific">Halioglobus maricola</name>
    <dbReference type="NCBI Taxonomy" id="2601894"/>
    <lineage>
        <taxon>Bacteria</taxon>
        <taxon>Pseudomonadati</taxon>
        <taxon>Pseudomonadota</taxon>
        <taxon>Gammaproteobacteria</taxon>
        <taxon>Cellvibrionales</taxon>
        <taxon>Halieaceae</taxon>
        <taxon>Halioglobus</taxon>
    </lineage>
</organism>
<evidence type="ECO:0000313" key="15">
    <source>
        <dbReference type="Proteomes" id="UP000326287"/>
    </source>
</evidence>
<dbReference type="Pfam" id="PF12838">
    <property type="entry name" value="Fer4_7"/>
    <property type="match status" value="1"/>
</dbReference>
<dbReference type="GO" id="GO:0043546">
    <property type="term" value="F:molybdopterin cofactor binding"/>
    <property type="evidence" value="ECO:0007669"/>
    <property type="project" value="InterPro"/>
</dbReference>
<dbReference type="PANTHER" id="PTHR43105">
    <property type="entry name" value="RESPIRATORY NITRATE REDUCTASE"/>
    <property type="match status" value="1"/>
</dbReference>
<keyword evidence="3" id="KW-0004">4Fe-4S</keyword>
<dbReference type="SUPFAM" id="SSF53706">
    <property type="entry name" value="Formate dehydrogenase/DMSO reductase, domains 1-3"/>
    <property type="match status" value="1"/>
</dbReference>
<dbReference type="Gene3D" id="3.40.228.10">
    <property type="entry name" value="Dimethylsulfoxide Reductase, domain 2"/>
    <property type="match status" value="1"/>
</dbReference>
<evidence type="ECO:0000256" key="7">
    <source>
        <dbReference type="ARBA" id="ARBA00023002"/>
    </source>
</evidence>
<dbReference type="InterPro" id="IPR050123">
    <property type="entry name" value="Prok_molybdopt-oxidoreductase"/>
</dbReference>
<dbReference type="InterPro" id="IPR006656">
    <property type="entry name" value="Mopterin_OxRdtase"/>
</dbReference>
<keyword evidence="5" id="KW-0479">Metal-binding</keyword>
<dbReference type="Gene3D" id="3.40.50.740">
    <property type="match status" value="1"/>
</dbReference>
<dbReference type="Gene3D" id="3.10.20.740">
    <property type="match status" value="1"/>
</dbReference>
<dbReference type="GO" id="GO:0046872">
    <property type="term" value="F:metal ion binding"/>
    <property type="evidence" value="ECO:0007669"/>
    <property type="project" value="UniProtKB-KW"/>
</dbReference>
<dbReference type="SUPFAM" id="SSF50692">
    <property type="entry name" value="ADC-like"/>
    <property type="match status" value="1"/>
</dbReference>
<dbReference type="CDD" id="cd02753">
    <property type="entry name" value="MopB_Formate-Dh-H"/>
    <property type="match status" value="1"/>
</dbReference>
<feature type="domain" description="4Fe-4S ferredoxin-type" evidence="11">
    <location>
        <begin position="160"/>
        <end position="191"/>
    </location>
</feature>
<dbReference type="Pfam" id="PF13510">
    <property type="entry name" value="Fer2_4"/>
    <property type="match status" value="1"/>
</dbReference>
<dbReference type="InterPro" id="IPR019574">
    <property type="entry name" value="NADH_UbQ_OxRdtase_Gsu_4Fe4S-bd"/>
</dbReference>
<evidence type="ECO:0000256" key="5">
    <source>
        <dbReference type="ARBA" id="ARBA00022723"/>
    </source>
</evidence>
<dbReference type="CDD" id="cd00207">
    <property type="entry name" value="fer2"/>
    <property type="match status" value="1"/>
</dbReference>
<evidence type="ECO:0000259" key="10">
    <source>
        <dbReference type="PROSITE" id="PS51085"/>
    </source>
</evidence>
<dbReference type="Gene3D" id="3.30.70.20">
    <property type="match status" value="1"/>
</dbReference>
<sequence length="949" mass="103268">MLQYYEPQKDFGTPAVISDETVALTIDGVSMAVPAGTSVMRAAALAGIKVPKLCATDSVDAFGSCRVCLVEIEGRRGYPASCTTPVEEGMEVRTQTPGVAKLRRNVMELYISDHPLDCLTCPTNGDCELQDTAGELGLREVRYGFGGDNHLAAEKDESNPYFSFDPSKCIVCSRCVRACEEVQGTFALTIEGRGFESKVSTGGSDFLASDCVSCGACVDACPTATLAENSIIEQGIPEHSVVTTCAYCGVGCAFRAEVKGNTVVRMTPWKDGAANEGHACVKGRFAWGYATHSDRITSPMVRDSIDEPWREVSWDEAVNFAAARFRRIQTQYGRNSVGAITSSRCTNEEVYLVQKLVRAGFGNNNVDTCARVCHSPTGYGLKTTLGESAGTQTFASVDHADVIVVIGSNPTEAHPVFGSRLKKRLREGGKLIVIDPRKIELVNAPHIHADYHLPVNPGCNVAVLNALAHVIVTEELHNTAFIASRCEDEAFAEWLLFISEQEHAPENLAEVTGIPAQDLRGAARLYAQAGNGAIYYGLGVTEHSQGSTAVMGIANLAMLTGNVGREGVGVNPMRGQNNVQGACDMGSFPHELPGYRHLSDASTRALFEDAWQVELDSEPGMRIPNMFDAAVDGQFRGLYCQGEDVAQSDPNTLHIEAALKGLDCLVVQDIFLNETAKYAHVFLPGSSFLEKDGTFINAERRISPVRKVMPPMAGKADWEATMAFANALGYPMNYTHPSEIMDEIARLTPTFRGVSYSKLDELGSIQWPCDDSAPEGTPTMHVDEFVRGRGHFAITEFVPTDERANRRFPLLLTTGRILSQYNVGAQTRRTENSTWHEEDVLEMHPHDAEERGVSQGDWLGIQSRAGDTVLRAQISERVKPGVVYTTFHHPLSGANVVTTDNSDWATNCPEYKVTAVQVTKVTEPSAWQARQREFDGRQQALLARAKADA</sequence>
<keyword evidence="15" id="KW-1185">Reference proteome</keyword>
<dbReference type="PIRSF" id="PIRSF036643">
    <property type="entry name" value="FDH_alpha"/>
    <property type="match status" value="1"/>
</dbReference>
<dbReference type="GO" id="GO:0051537">
    <property type="term" value="F:2 iron, 2 sulfur cluster binding"/>
    <property type="evidence" value="ECO:0007669"/>
    <property type="project" value="UniProtKB-KW"/>
</dbReference>
<dbReference type="InterPro" id="IPR006657">
    <property type="entry name" value="MoPterin_dinucl-bd_dom"/>
</dbReference>
<dbReference type="Gene3D" id="2.20.25.90">
    <property type="entry name" value="ADC-like domains"/>
    <property type="match status" value="1"/>
</dbReference>
<feature type="domain" description="4Fe-4S His(Cys)3-ligated-type" evidence="13">
    <location>
        <begin position="98"/>
        <end position="137"/>
    </location>
</feature>
<dbReference type="PROSITE" id="PS51379">
    <property type="entry name" value="4FE4S_FER_2"/>
    <property type="match status" value="2"/>
</dbReference>
<keyword evidence="4" id="KW-0001">2Fe-2S</keyword>
<dbReference type="GO" id="GO:0008863">
    <property type="term" value="F:formate dehydrogenase (NAD+) activity"/>
    <property type="evidence" value="ECO:0007669"/>
    <property type="project" value="InterPro"/>
</dbReference>
<dbReference type="PANTHER" id="PTHR43105:SF14">
    <property type="entry name" value="FORMATE DEHYDROGENASE H"/>
    <property type="match status" value="1"/>
</dbReference>
<dbReference type="Pfam" id="PF00384">
    <property type="entry name" value="Molybdopterin"/>
    <property type="match status" value="1"/>
</dbReference>
<dbReference type="FunFam" id="2.20.25.90:FF:000001">
    <property type="entry name" value="Formate dehydrogenase subunit alpha"/>
    <property type="match status" value="1"/>
</dbReference>
<gene>
    <name evidence="14" type="ORF">EY643_08150</name>
</gene>
<dbReference type="InterPro" id="IPR041924">
    <property type="entry name" value="Formate_Dh-H_N"/>
</dbReference>
<keyword evidence="7" id="KW-0560">Oxidoreductase</keyword>
<dbReference type="InterPro" id="IPR036010">
    <property type="entry name" value="2Fe-2S_ferredoxin-like_sf"/>
</dbReference>
<dbReference type="InterPro" id="IPR017900">
    <property type="entry name" value="4Fe4S_Fe_S_CS"/>
</dbReference>
<evidence type="ECO:0000256" key="8">
    <source>
        <dbReference type="ARBA" id="ARBA00023004"/>
    </source>
</evidence>
<dbReference type="PROSITE" id="PS00198">
    <property type="entry name" value="4FE4S_FER_1"/>
    <property type="match status" value="1"/>
</dbReference>
<evidence type="ECO:0000313" key="14">
    <source>
        <dbReference type="EMBL" id="QFU75623.1"/>
    </source>
</evidence>
<evidence type="ECO:0000259" key="11">
    <source>
        <dbReference type="PROSITE" id="PS51379"/>
    </source>
</evidence>
<dbReference type="PROSITE" id="PS51085">
    <property type="entry name" value="2FE2S_FER_2"/>
    <property type="match status" value="1"/>
</dbReference>
<dbReference type="InterPro" id="IPR017896">
    <property type="entry name" value="4Fe4S_Fe-S-bd"/>
</dbReference>
<evidence type="ECO:0000256" key="3">
    <source>
        <dbReference type="ARBA" id="ARBA00022485"/>
    </source>
</evidence>
<dbReference type="Pfam" id="PF10588">
    <property type="entry name" value="NADH-G_4Fe-4S_3"/>
    <property type="match status" value="1"/>
</dbReference>
<protein>
    <submittedName>
        <fullName evidence="14">Formate dehydrogenase subunit alpha</fullName>
    </submittedName>
</protein>
<dbReference type="InterPro" id="IPR009010">
    <property type="entry name" value="Asp_de-COase-like_dom_sf"/>
</dbReference>
<dbReference type="GO" id="GO:1990204">
    <property type="term" value="C:oxidoreductase complex"/>
    <property type="evidence" value="ECO:0007669"/>
    <property type="project" value="UniProtKB-ARBA"/>
</dbReference>
<evidence type="ECO:0000256" key="2">
    <source>
        <dbReference type="ARBA" id="ARBA00007023"/>
    </source>
</evidence>
<dbReference type="RefSeq" id="WP_152661730.1">
    <property type="nucleotide sequence ID" value="NZ_CP036422.1"/>
</dbReference>
<dbReference type="GO" id="GO:0051539">
    <property type="term" value="F:4 iron, 4 sulfur cluster binding"/>
    <property type="evidence" value="ECO:0007669"/>
    <property type="project" value="UniProtKB-KW"/>
</dbReference>
<name>A0A5P9NIH1_9GAMM</name>